<keyword evidence="2" id="KW-0812">Transmembrane</keyword>
<feature type="compositionally biased region" description="Low complexity" evidence="1">
    <location>
        <begin position="153"/>
        <end position="178"/>
    </location>
</feature>
<accession>A0A5C2SHW0</accession>
<organism evidence="3 4">
    <name type="scientific">Lentinus tigrinus ALCF2SS1-6</name>
    <dbReference type="NCBI Taxonomy" id="1328759"/>
    <lineage>
        <taxon>Eukaryota</taxon>
        <taxon>Fungi</taxon>
        <taxon>Dikarya</taxon>
        <taxon>Basidiomycota</taxon>
        <taxon>Agaricomycotina</taxon>
        <taxon>Agaricomycetes</taxon>
        <taxon>Polyporales</taxon>
        <taxon>Polyporaceae</taxon>
        <taxon>Lentinus</taxon>
    </lineage>
</organism>
<dbReference type="STRING" id="1328759.A0A5C2SHW0"/>
<dbReference type="Proteomes" id="UP000313359">
    <property type="component" value="Unassembled WGS sequence"/>
</dbReference>
<reference evidence="3" key="1">
    <citation type="journal article" date="2018" name="Genome Biol. Evol.">
        <title>Genomics and development of Lentinus tigrinus, a white-rot wood-decaying mushroom with dimorphic fruiting bodies.</title>
        <authorList>
            <person name="Wu B."/>
            <person name="Xu Z."/>
            <person name="Knudson A."/>
            <person name="Carlson A."/>
            <person name="Chen N."/>
            <person name="Kovaka S."/>
            <person name="LaButti K."/>
            <person name="Lipzen A."/>
            <person name="Pennachio C."/>
            <person name="Riley R."/>
            <person name="Schakwitz W."/>
            <person name="Umezawa K."/>
            <person name="Ohm R.A."/>
            <person name="Grigoriev I.V."/>
            <person name="Nagy L.G."/>
            <person name="Gibbons J."/>
            <person name="Hibbett D."/>
        </authorList>
    </citation>
    <scope>NUCLEOTIDE SEQUENCE [LARGE SCALE GENOMIC DNA]</scope>
    <source>
        <strain evidence="3">ALCF2SS1-6</strain>
    </source>
</reference>
<dbReference type="AlphaFoldDB" id="A0A5C2SHW0"/>
<proteinExistence type="predicted"/>
<dbReference type="OrthoDB" id="2756615at2759"/>
<keyword evidence="2" id="KW-0472">Membrane</keyword>
<name>A0A5C2SHW0_9APHY</name>
<evidence type="ECO:0000256" key="2">
    <source>
        <dbReference type="SAM" id="Phobius"/>
    </source>
</evidence>
<sequence length="281" mass="30653">MSTDPTIVDNNSPDIPFYVNPQYVNVTDQISTEAYDYVQTAQLSAYNQSLADITTPRWSFSYRFQGTRITVFGVVIPYISGPLPAAQYAVDGTGFNTSSVPNTTRILTGAKFYTSEYFPFGFHTLTVNVTTATDNAPYLFDYLAIDTTDPPASSTSSSSSTTSSSSHTSSSASPSGSDIALHTQGASKSNAPTGAIVGGVIGGVVLLSAIAIGAWWLWKKNRTYDQSTYAYVKTGQFGTRDLSVYLLCIVPLTLRRHRRSRPTYRRLPVPRPRRIQLAHAQ</sequence>
<evidence type="ECO:0000313" key="4">
    <source>
        <dbReference type="Proteomes" id="UP000313359"/>
    </source>
</evidence>
<feature type="region of interest" description="Disordered" evidence="1">
    <location>
        <begin position="153"/>
        <end position="186"/>
    </location>
</feature>
<keyword evidence="4" id="KW-1185">Reference proteome</keyword>
<feature type="transmembrane region" description="Helical" evidence="2">
    <location>
        <begin position="195"/>
        <end position="217"/>
    </location>
</feature>
<keyword evidence="2" id="KW-1133">Transmembrane helix</keyword>
<protein>
    <submittedName>
        <fullName evidence="3">Uncharacterized protein</fullName>
    </submittedName>
</protein>
<dbReference type="Gene3D" id="2.60.120.260">
    <property type="entry name" value="Galactose-binding domain-like"/>
    <property type="match status" value="1"/>
</dbReference>
<evidence type="ECO:0000313" key="3">
    <source>
        <dbReference type="EMBL" id="RPD63362.1"/>
    </source>
</evidence>
<dbReference type="EMBL" id="ML122256">
    <property type="protein sequence ID" value="RPD63362.1"/>
    <property type="molecule type" value="Genomic_DNA"/>
</dbReference>
<evidence type="ECO:0000256" key="1">
    <source>
        <dbReference type="SAM" id="MobiDB-lite"/>
    </source>
</evidence>
<gene>
    <name evidence="3" type="ORF">L227DRAFT_387075</name>
</gene>